<evidence type="ECO:0008006" key="3">
    <source>
        <dbReference type="Google" id="ProtNLM"/>
    </source>
</evidence>
<gene>
    <name evidence="1" type="ORF">L21SP2_0747</name>
</gene>
<keyword evidence="2" id="KW-1185">Reference proteome</keyword>
<dbReference type="HOGENOM" id="CLU_1659496_0_0_12"/>
<dbReference type="KEGG" id="slr:L21SP2_0747"/>
<proteinExistence type="predicted"/>
<dbReference type="STRING" id="1307761.L21SP2_0747"/>
<evidence type="ECO:0000313" key="2">
    <source>
        <dbReference type="Proteomes" id="UP000018680"/>
    </source>
</evidence>
<evidence type="ECO:0000313" key="1">
    <source>
        <dbReference type="EMBL" id="AHC14172.1"/>
    </source>
</evidence>
<dbReference type="AlphaFoldDB" id="V5WED8"/>
<organism evidence="1 2">
    <name type="scientific">Salinispira pacifica</name>
    <dbReference type="NCBI Taxonomy" id="1307761"/>
    <lineage>
        <taxon>Bacteria</taxon>
        <taxon>Pseudomonadati</taxon>
        <taxon>Spirochaetota</taxon>
        <taxon>Spirochaetia</taxon>
        <taxon>Spirochaetales</taxon>
        <taxon>Spirochaetaceae</taxon>
        <taxon>Salinispira</taxon>
    </lineage>
</organism>
<reference evidence="1 2" key="1">
    <citation type="journal article" date="2015" name="Stand. Genomic Sci.">
        <title>Complete genome sequence and description of Salinispira pacifica gen. nov., sp. nov., a novel spirochaete isolated form a hypersaline microbial mat.</title>
        <authorList>
            <person name="Ben Hania W."/>
            <person name="Joseph M."/>
            <person name="Schumann P."/>
            <person name="Bunk B."/>
            <person name="Fiebig A."/>
            <person name="Sproer C."/>
            <person name="Klenk H.P."/>
            <person name="Fardeau M.L."/>
            <person name="Spring S."/>
        </authorList>
    </citation>
    <scope>NUCLEOTIDE SEQUENCE [LARGE SCALE GENOMIC DNA]</scope>
    <source>
        <strain evidence="1 2">L21-RPul-D2</strain>
    </source>
</reference>
<sequence length="159" mass="19237">MHRFPNITGQNLLSEKAWFPQRFNQRWTVVLVGFLMEHQHDIAQWIPRLEEWEERIPFFEYIEMPVMPRFDFTSRASIFLSMRWFIPEKRRRRRTYPIYTEMRDFLIATNTPSQVQARAMLVDSRGQILINAAGSPSENIIELFERRMGTETSEIWQRP</sequence>
<dbReference type="Proteomes" id="UP000018680">
    <property type="component" value="Chromosome"/>
</dbReference>
<dbReference type="EMBL" id="CP006939">
    <property type="protein sequence ID" value="AHC14172.1"/>
    <property type="molecule type" value="Genomic_DNA"/>
</dbReference>
<protein>
    <recommendedName>
        <fullName evidence="3">Alkyl hydroperoxide reductase subunit C/ Thiol specific antioxidant domain-containing protein</fullName>
    </recommendedName>
</protein>
<dbReference type="RefSeq" id="WP_024267103.1">
    <property type="nucleotide sequence ID" value="NC_023035.1"/>
</dbReference>
<accession>V5WED8</accession>
<dbReference type="OrthoDB" id="161480at2"/>
<name>V5WED8_9SPIO</name>